<organism evidence="2 3">
    <name type="scientific">Dissostichus eleginoides</name>
    <name type="common">Patagonian toothfish</name>
    <name type="synonym">Dissostichus amissus</name>
    <dbReference type="NCBI Taxonomy" id="100907"/>
    <lineage>
        <taxon>Eukaryota</taxon>
        <taxon>Metazoa</taxon>
        <taxon>Chordata</taxon>
        <taxon>Craniata</taxon>
        <taxon>Vertebrata</taxon>
        <taxon>Euteleostomi</taxon>
        <taxon>Actinopterygii</taxon>
        <taxon>Neopterygii</taxon>
        <taxon>Teleostei</taxon>
        <taxon>Neoteleostei</taxon>
        <taxon>Acanthomorphata</taxon>
        <taxon>Eupercaria</taxon>
        <taxon>Perciformes</taxon>
        <taxon>Notothenioidei</taxon>
        <taxon>Nototheniidae</taxon>
        <taxon>Dissostichus</taxon>
    </lineage>
</organism>
<evidence type="ECO:0000313" key="3">
    <source>
        <dbReference type="Proteomes" id="UP001228049"/>
    </source>
</evidence>
<sequence>MRKTFINIQKNTNHIVRAAKLSEKHPPPPSPRGHGHPDLRLSDEQTEAWVLTGAPDPAGTEKTPTLLLPPLFIPCQAQTQIRDYNTLVKPAGHKAYVSLPSTCIRVLVFPVMHVRSRFCSTEHV</sequence>
<gene>
    <name evidence="2" type="ORF">KUDE01_002737</name>
</gene>
<proteinExistence type="predicted"/>
<accession>A0AAD9B6A7</accession>
<dbReference type="EMBL" id="JASDAP010000027">
    <property type="protein sequence ID" value="KAK1877426.1"/>
    <property type="molecule type" value="Genomic_DNA"/>
</dbReference>
<reference evidence="2" key="1">
    <citation type="submission" date="2023-04" db="EMBL/GenBank/DDBJ databases">
        <title>Chromosome-level genome of Chaenocephalus aceratus.</title>
        <authorList>
            <person name="Park H."/>
        </authorList>
    </citation>
    <scope>NUCLEOTIDE SEQUENCE</scope>
    <source>
        <strain evidence="2">DE</strain>
        <tissue evidence="2">Muscle</tissue>
    </source>
</reference>
<protein>
    <submittedName>
        <fullName evidence="2">Histone-binding protein RBBP4-B</fullName>
    </submittedName>
</protein>
<dbReference type="Proteomes" id="UP001228049">
    <property type="component" value="Unassembled WGS sequence"/>
</dbReference>
<dbReference type="AlphaFoldDB" id="A0AAD9B6A7"/>
<comment type="caution">
    <text evidence="2">The sequence shown here is derived from an EMBL/GenBank/DDBJ whole genome shotgun (WGS) entry which is preliminary data.</text>
</comment>
<feature type="region of interest" description="Disordered" evidence="1">
    <location>
        <begin position="21"/>
        <end position="41"/>
    </location>
</feature>
<evidence type="ECO:0000256" key="1">
    <source>
        <dbReference type="SAM" id="MobiDB-lite"/>
    </source>
</evidence>
<evidence type="ECO:0000313" key="2">
    <source>
        <dbReference type="EMBL" id="KAK1877426.1"/>
    </source>
</evidence>
<keyword evidence="3" id="KW-1185">Reference proteome</keyword>
<name>A0AAD9B6A7_DISEL</name>